<evidence type="ECO:0000313" key="1">
    <source>
        <dbReference type="EMBL" id="SLM31154.1"/>
    </source>
</evidence>
<evidence type="ECO:0000313" key="2">
    <source>
        <dbReference type="Proteomes" id="UP000191931"/>
    </source>
</evidence>
<organism evidence="1 2">
    <name type="scientific">Desulfamplus magnetovallimortis</name>
    <dbReference type="NCBI Taxonomy" id="1246637"/>
    <lineage>
        <taxon>Bacteria</taxon>
        <taxon>Pseudomonadati</taxon>
        <taxon>Thermodesulfobacteriota</taxon>
        <taxon>Desulfobacteria</taxon>
        <taxon>Desulfobacterales</taxon>
        <taxon>Desulfobacteraceae</taxon>
        <taxon>Desulfamplus</taxon>
    </lineage>
</organism>
<sequence length="83" mass="9579">MFLLFHITECIPGHSRFVFLNLPDSRCSVERYRDVDDQCRYSEIIDTGLFAISENIIEISVPLEALNPAIYSNVQAWNDKSKL</sequence>
<dbReference type="Proteomes" id="UP000191931">
    <property type="component" value="Unassembled WGS sequence"/>
</dbReference>
<dbReference type="AlphaFoldDB" id="A0A1W1HF79"/>
<name>A0A1W1HF79_9BACT</name>
<keyword evidence="2" id="KW-1185">Reference proteome</keyword>
<gene>
    <name evidence="1" type="ORF">MTBBW1_2760002</name>
</gene>
<reference evidence="1 2" key="1">
    <citation type="submission" date="2017-03" db="EMBL/GenBank/DDBJ databases">
        <authorList>
            <person name="Afonso C.L."/>
            <person name="Miller P.J."/>
            <person name="Scott M.A."/>
            <person name="Spackman E."/>
            <person name="Goraichik I."/>
            <person name="Dimitrov K.M."/>
            <person name="Suarez D.L."/>
            <person name="Swayne D.E."/>
        </authorList>
    </citation>
    <scope>NUCLEOTIDE SEQUENCE [LARGE SCALE GENOMIC DNA]</scope>
    <source>
        <strain evidence="1">PRJEB14757</strain>
    </source>
</reference>
<proteinExistence type="predicted"/>
<accession>A0A1W1HF79</accession>
<protein>
    <submittedName>
        <fullName evidence="1">Uncharacterized protein</fullName>
    </submittedName>
</protein>
<dbReference type="EMBL" id="FWEV01000197">
    <property type="protein sequence ID" value="SLM31154.1"/>
    <property type="molecule type" value="Genomic_DNA"/>
</dbReference>